<feature type="non-terminal residue" evidence="1">
    <location>
        <position position="279"/>
    </location>
</feature>
<organism evidence="1">
    <name type="scientific">marine sediment metagenome</name>
    <dbReference type="NCBI Taxonomy" id="412755"/>
    <lineage>
        <taxon>unclassified sequences</taxon>
        <taxon>metagenomes</taxon>
        <taxon>ecological metagenomes</taxon>
    </lineage>
</organism>
<protein>
    <submittedName>
        <fullName evidence="1">Uncharacterized protein</fullName>
    </submittedName>
</protein>
<name>A0A0F9K9K1_9ZZZZ</name>
<sequence length="279" mass="30851">MTNELQYISEIGRKLEDTRGTDPITNASPPGSSTFFNFGFLNRSFGKFPSLASEIIESRTGTSYDPNSFNVGKTSVTGNIASVVTNGLGLYYSLCRKESSAGVYDGGVANPGASEIWTITPITSGELQSYTTRFHRKNIDTANIQKSIPLCQTLQYTLSLDNTTVEKLPLAQTESLFGQQVQAVAASTSDYTLQQPDTKETLFYWDNSANSLFTWDTESDSVELKTALRSMAFTINNANRLIYKSGQHFPNWNQTGGRVMVITAEFEARNDTSIFDDYM</sequence>
<comment type="caution">
    <text evidence="1">The sequence shown here is derived from an EMBL/GenBank/DDBJ whole genome shotgun (WGS) entry which is preliminary data.</text>
</comment>
<dbReference type="AlphaFoldDB" id="A0A0F9K9K1"/>
<reference evidence="1" key="1">
    <citation type="journal article" date="2015" name="Nature">
        <title>Complex archaea that bridge the gap between prokaryotes and eukaryotes.</title>
        <authorList>
            <person name="Spang A."/>
            <person name="Saw J.H."/>
            <person name="Jorgensen S.L."/>
            <person name="Zaremba-Niedzwiedzka K."/>
            <person name="Martijn J."/>
            <person name="Lind A.E."/>
            <person name="van Eijk R."/>
            <person name="Schleper C."/>
            <person name="Guy L."/>
            <person name="Ettema T.J."/>
        </authorList>
    </citation>
    <scope>NUCLEOTIDE SEQUENCE</scope>
</reference>
<proteinExistence type="predicted"/>
<accession>A0A0F9K9K1</accession>
<gene>
    <name evidence="1" type="ORF">LCGC14_1730150</name>
</gene>
<evidence type="ECO:0000313" key="1">
    <source>
        <dbReference type="EMBL" id="KKM07818.1"/>
    </source>
</evidence>
<dbReference type="EMBL" id="LAZR01015691">
    <property type="protein sequence ID" value="KKM07818.1"/>
    <property type="molecule type" value="Genomic_DNA"/>
</dbReference>